<dbReference type="InterPro" id="IPR000719">
    <property type="entry name" value="Prot_kinase_dom"/>
</dbReference>
<keyword evidence="3" id="KW-1185">Reference proteome</keyword>
<protein>
    <recommendedName>
        <fullName evidence="1">Protein kinase domain-containing protein</fullName>
    </recommendedName>
</protein>
<evidence type="ECO:0000313" key="2">
    <source>
        <dbReference type="EMBL" id="KAF2490478.1"/>
    </source>
</evidence>
<dbReference type="GO" id="GO:0004672">
    <property type="term" value="F:protein kinase activity"/>
    <property type="evidence" value="ECO:0007669"/>
    <property type="project" value="InterPro"/>
</dbReference>
<dbReference type="InterPro" id="IPR036085">
    <property type="entry name" value="PAZ_dom_sf"/>
</dbReference>
<dbReference type="GO" id="GO:0005524">
    <property type="term" value="F:ATP binding"/>
    <property type="evidence" value="ECO:0007669"/>
    <property type="project" value="InterPro"/>
</dbReference>
<dbReference type="InterPro" id="IPR011009">
    <property type="entry name" value="Kinase-like_dom_sf"/>
</dbReference>
<feature type="domain" description="Protein kinase" evidence="1">
    <location>
        <begin position="1"/>
        <end position="136"/>
    </location>
</feature>
<dbReference type="PROSITE" id="PS50011">
    <property type="entry name" value="PROTEIN_KINASE_DOM"/>
    <property type="match status" value="1"/>
</dbReference>
<proteinExistence type="predicted"/>
<dbReference type="AlphaFoldDB" id="A0A6A6QDI2"/>
<gene>
    <name evidence="2" type="ORF">BU16DRAFT_622082</name>
</gene>
<dbReference type="Proteomes" id="UP000799750">
    <property type="component" value="Unassembled WGS sequence"/>
</dbReference>
<evidence type="ECO:0000259" key="1">
    <source>
        <dbReference type="PROSITE" id="PS50011"/>
    </source>
</evidence>
<evidence type="ECO:0000313" key="3">
    <source>
        <dbReference type="Proteomes" id="UP000799750"/>
    </source>
</evidence>
<sequence>MTKGKDTYLPVDVLRIEANQRYNSKLDEGQTSNTIKEEFDIWALGAVVHFLAHGQPPCELFSSKFTDFSDIEASLSAKKQAKRNTARKAKPIISLDYSTGLDQAMQQALTSETSNRPPALTLFELARAHAPDAAYMMAHTLPE</sequence>
<dbReference type="Gene3D" id="1.10.510.10">
    <property type="entry name" value="Transferase(Phosphotransferase) domain 1"/>
    <property type="match status" value="1"/>
</dbReference>
<name>A0A6A6QDI2_9PEZI</name>
<dbReference type="SUPFAM" id="SSF56112">
    <property type="entry name" value="Protein kinase-like (PK-like)"/>
    <property type="match status" value="1"/>
</dbReference>
<dbReference type="SUPFAM" id="SSF101690">
    <property type="entry name" value="PAZ domain"/>
    <property type="match status" value="1"/>
</dbReference>
<accession>A0A6A6QDI2</accession>
<organism evidence="2 3">
    <name type="scientific">Lophium mytilinum</name>
    <dbReference type="NCBI Taxonomy" id="390894"/>
    <lineage>
        <taxon>Eukaryota</taxon>
        <taxon>Fungi</taxon>
        <taxon>Dikarya</taxon>
        <taxon>Ascomycota</taxon>
        <taxon>Pezizomycotina</taxon>
        <taxon>Dothideomycetes</taxon>
        <taxon>Pleosporomycetidae</taxon>
        <taxon>Mytilinidiales</taxon>
        <taxon>Mytilinidiaceae</taxon>
        <taxon>Lophium</taxon>
    </lineage>
</organism>
<reference evidence="2" key="1">
    <citation type="journal article" date="2020" name="Stud. Mycol.">
        <title>101 Dothideomycetes genomes: a test case for predicting lifestyles and emergence of pathogens.</title>
        <authorList>
            <person name="Haridas S."/>
            <person name="Albert R."/>
            <person name="Binder M."/>
            <person name="Bloem J."/>
            <person name="Labutti K."/>
            <person name="Salamov A."/>
            <person name="Andreopoulos B."/>
            <person name="Baker S."/>
            <person name="Barry K."/>
            <person name="Bills G."/>
            <person name="Bluhm B."/>
            <person name="Cannon C."/>
            <person name="Castanera R."/>
            <person name="Culley D."/>
            <person name="Daum C."/>
            <person name="Ezra D."/>
            <person name="Gonzalez J."/>
            <person name="Henrissat B."/>
            <person name="Kuo A."/>
            <person name="Liang C."/>
            <person name="Lipzen A."/>
            <person name="Lutzoni F."/>
            <person name="Magnuson J."/>
            <person name="Mondo S."/>
            <person name="Nolan M."/>
            <person name="Ohm R."/>
            <person name="Pangilinan J."/>
            <person name="Park H.-J."/>
            <person name="Ramirez L."/>
            <person name="Alfaro M."/>
            <person name="Sun H."/>
            <person name="Tritt A."/>
            <person name="Yoshinaga Y."/>
            <person name="Zwiers L.-H."/>
            <person name="Turgeon B."/>
            <person name="Goodwin S."/>
            <person name="Spatafora J."/>
            <person name="Crous P."/>
            <person name="Grigoriev I."/>
        </authorList>
    </citation>
    <scope>NUCLEOTIDE SEQUENCE</scope>
    <source>
        <strain evidence="2">CBS 269.34</strain>
    </source>
</reference>
<dbReference type="OrthoDB" id="310217at2759"/>
<dbReference type="EMBL" id="MU004197">
    <property type="protein sequence ID" value="KAF2490478.1"/>
    <property type="molecule type" value="Genomic_DNA"/>
</dbReference>